<dbReference type="RefSeq" id="WP_203663103.1">
    <property type="nucleotide sequence ID" value="NZ_BAAAZM010000012.1"/>
</dbReference>
<evidence type="ECO:0000313" key="1">
    <source>
        <dbReference type="EMBL" id="GID15012.1"/>
    </source>
</evidence>
<gene>
    <name evidence="1" type="ORF">Aru02nite_59010</name>
</gene>
<dbReference type="EMBL" id="BOMB01000036">
    <property type="protein sequence ID" value="GID15012.1"/>
    <property type="molecule type" value="Genomic_DNA"/>
</dbReference>
<accession>A0A8J3JEJ1</accession>
<comment type="caution">
    <text evidence="1">The sequence shown here is derived from an EMBL/GenBank/DDBJ whole genome shotgun (WGS) entry which is preliminary data.</text>
</comment>
<dbReference type="Proteomes" id="UP000612808">
    <property type="component" value="Unassembled WGS sequence"/>
</dbReference>
<sequence length="689" mass="72963">MDLPLASGHLAELCGDRRTVPALTNGVHLHTGDTTRLDDDPYLREVHNRPPLPQITPLSFGPGAQGSQLAEGFLRRHPVESLDLMALVPLRTLDGAMDLAALGDRADRHRLPAQVPVEQLGPDGADVPLAQHRVVPLDADGRTTTPDRAAMVRVVPRSSRAAGAYEGVGPEVAALWAARPYMWGHVVFGPDAVNLGWPAGLATFWFGPAMSRFGRPLTRADVDAADGTGTDITGYVELLYRVESAPPGSQGLVEADDHVFLAHRGDNGVAFLDPGTGRAAAFPLDPDRLRLTPLPDTMSLDERFDALNLARFGPRTEPSWPIVWPPTAERYQPENAAEPVVVLGPVDREPPTVRDRVAGAAAATGQPVILLGTDSAGAPPAGDRIDQLGSLLEQYGWRGRVPVVVTRAGVGPDAPTTAALHDVLDRYGASLVHQVTDRTTATGSGGLVSFLGNPWTVREANAPADARRPPVADSITPDLLQFAAGDRRRPAYPAPPEPVATFLTTPLTRPGLDLAHAPVRTLAPLVRQIAARDPSFAGHDAAVRLADLGHADTVTSYLNDVAGGGDTLFAPLLDAGGADAADRQQSIRTLLPHLSALAGGDVGDHASRAILAALDDILALPPGSADADAFRARIWAYKDYLPDDGKVRVGWQRRLTALKTQLPDEYDADVTMVTLAIMTCPEPSSGATT</sequence>
<name>A0A8J3JEJ1_9ACTN</name>
<dbReference type="AlphaFoldDB" id="A0A8J3JEJ1"/>
<keyword evidence="2" id="KW-1185">Reference proteome</keyword>
<proteinExistence type="predicted"/>
<protein>
    <submittedName>
        <fullName evidence="1">Uncharacterized protein</fullName>
    </submittedName>
</protein>
<reference evidence="1" key="1">
    <citation type="submission" date="2021-01" db="EMBL/GenBank/DDBJ databases">
        <title>Whole genome shotgun sequence of Actinocatenispora rupis NBRC 107355.</title>
        <authorList>
            <person name="Komaki H."/>
            <person name="Tamura T."/>
        </authorList>
    </citation>
    <scope>NUCLEOTIDE SEQUENCE</scope>
    <source>
        <strain evidence="1">NBRC 107355</strain>
    </source>
</reference>
<organism evidence="1 2">
    <name type="scientific">Actinocatenispora rupis</name>
    <dbReference type="NCBI Taxonomy" id="519421"/>
    <lineage>
        <taxon>Bacteria</taxon>
        <taxon>Bacillati</taxon>
        <taxon>Actinomycetota</taxon>
        <taxon>Actinomycetes</taxon>
        <taxon>Micromonosporales</taxon>
        <taxon>Micromonosporaceae</taxon>
        <taxon>Actinocatenispora</taxon>
    </lineage>
</organism>
<evidence type="ECO:0000313" key="2">
    <source>
        <dbReference type="Proteomes" id="UP000612808"/>
    </source>
</evidence>